<reference evidence="9 10" key="1">
    <citation type="submission" date="2018-11" db="EMBL/GenBank/DDBJ databases">
        <authorList>
            <person name="Lopez-Roques C."/>
            <person name="Donnadieu C."/>
            <person name="Bouchez O."/>
            <person name="Klopp C."/>
            <person name="Cabau C."/>
            <person name="Zahm M."/>
        </authorList>
    </citation>
    <scope>NUCLEOTIDE SEQUENCE [LARGE SCALE GENOMIC DNA]</scope>
    <source>
        <strain evidence="9">RS831</strain>
        <tissue evidence="9">Whole body</tissue>
    </source>
</reference>
<dbReference type="InterPro" id="IPR000353">
    <property type="entry name" value="MHC_II_b_N"/>
</dbReference>
<keyword evidence="10" id="KW-1185">Reference proteome</keyword>
<dbReference type="InterPro" id="IPR013783">
    <property type="entry name" value="Ig-like_fold"/>
</dbReference>
<evidence type="ECO:0000256" key="5">
    <source>
        <dbReference type="ARBA" id="ARBA00023180"/>
    </source>
</evidence>
<evidence type="ECO:0000256" key="6">
    <source>
        <dbReference type="SAM" id="Phobius"/>
    </source>
</evidence>
<reference evidence="9 10" key="2">
    <citation type="submission" date="2019-01" db="EMBL/GenBank/DDBJ databases">
        <title>A chromosome length genome reference of the Java medaka (oryzias javanicus).</title>
        <authorList>
            <person name="Herpin A."/>
            <person name="Takehana Y."/>
            <person name="Naruse K."/>
            <person name="Ansai S."/>
            <person name="Kawaguchi M."/>
        </authorList>
    </citation>
    <scope>NUCLEOTIDE SEQUENCE [LARGE SCALE GENOMIC DNA]</scope>
    <source>
        <strain evidence="9">RS831</strain>
        <tissue evidence="9">Whole body</tissue>
    </source>
</reference>
<dbReference type="Proteomes" id="UP000283210">
    <property type="component" value="Chromosome 16"/>
</dbReference>
<dbReference type="GO" id="GO:0019882">
    <property type="term" value="P:antigen processing and presentation"/>
    <property type="evidence" value="ECO:0007669"/>
    <property type="project" value="InterPro"/>
</dbReference>
<evidence type="ECO:0000259" key="8">
    <source>
        <dbReference type="PROSITE" id="PS50835"/>
    </source>
</evidence>
<feature type="chain" id="PRO_5019401598" description="Ig-like domain-containing protein" evidence="7">
    <location>
        <begin position="20"/>
        <end position="235"/>
    </location>
</feature>
<dbReference type="EMBL" id="CM012452">
    <property type="protein sequence ID" value="RVE62690.1"/>
    <property type="molecule type" value="Genomic_DNA"/>
</dbReference>
<dbReference type="InterPro" id="IPR011162">
    <property type="entry name" value="MHC_I/II-like_Ag-recog"/>
</dbReference>
<protein>
    <recommendedName>
        <fullName evidence="8">Ig-like domain-containing protein</fullName>
    </recommendedName>
</protein>
<dbReference type="SUPFAM" id="SSF54452">
    <property type="entry name" value="MHC antigen-recognition domain"/>
    <property type="match status" value="1"/>
</dbReference>
<evidence type="ECO:0000256" key="7">
    <source>
        <dbReference type="SAM" id="SignalP"/>
    </source>
</evidence>
<dbReference type="OrthoDB" id="9940220at2759"/>
<keyword evidence="2 6" id="KW-0812">Transmembrane</keyword>
<dbReference type="PROSITE" id="PS50835">
    <property type="entry name" value="IG_LIKE"/>
    <property type="match status" value="1"/>
</dbReference>
<dbReference type="Pfam" id="PF00969">
    <property type="entry name" value="MHC_II_beta"/>
    <property type="match status" value="1"/>
</dbReference>
<evidence type="ECO:0000256" key="3">
    <source>
        <dbReference type="ARBA" id="ARBA00022989"/>
    </source>
</evidence>
<evidence type="ECO:0000256" key="2">
    <source>
        <dbReference type="ARBA" id="ARBA00022692"/>
    </source>
</evidence>
<dbReference type="PANTHER" id="PTHR19944">
    <property type="entry name" value="MHC CLASS II-RELATED"/>
    <property type="match status" value="1"/>
</dbReference>
<dbReference type="InterPro" id="IPR007110">
    <property type="entry name" value="Ig-like_dom"/>
</dbReference>
<gene>
    <name evidence="9" type="ORF">OJAV_G00159350</name>
</gene>
<dbReference type="Pfam" id="PF07654">
    <property type="entry name" value="C1-set"/>
    <property type="match status" value="1"/>
</dbReference>
<dbReference type="AlphaFoldDB" id="A0A437CJ13"/>
<dbReference type="Gene3D" id="2.60.40.10">
    <property type="entry name" value="Immunoglobulins"/>
    <property type="match status" value="1"/>
</dbReference>
<dbReference type="Gene3D" id="3.10.320.10">
    <property type="entry name" value="Class II Histocompatibility Antigen, M Beta Chain, Chain B, domain 1"/>
    <property type="match status" value="1"/>
</dbReference>
<dbReference type="GO" id="GO:0042613">
    <property type="term" value="C:MHC class II protein complex"/>
    <property type="evidence" value="ECO:0007669"/>
    <property type="project" value="InterPro"/>
</dbReference>
<feature type="transmembrane region" description="Helical" evidence="6">
    <location>
        <begin position="209"/>
        <end position="230"/>
    </location>
</feature>
<proteinExistence type="predicted"/>
<keyword evidence="4" id="KW-1015">Disulfide bond</keyword>
<keyword evidence="3 6" id="KW-1133">Transmembrane helix</keyword>
<feature type="domain" description="Ig-like" evidence="8">
    <location>
        <begin position="107"/>
        <end position="197"/>
    </location>
</feature>
<feature type="signal peptide" evidence="7">
    <location>
        <begin position="1"/>
        <end position="19"/>
    </location>
</feature>
<evidence type="ECO:0000256" key="1">
    <source>
        <dbReference type="ARBA" id="ARBA00004479"/>
    </source>
</evidence>
<dbReference type="PANTHER" id="PTHR19944:SF99">
    <property type="entry name" value="HLA CLASS II HISTOCOMPATIBILITY ANTIGEN, DRB1 BETA CHAIN"/>
    <property type="match status" value="1"/>
</dbReference>
<dbReference type="SMART" id="SM00407">
    <property type="entry name" value="IGc1"/>
    <property type="match status" value="1"/>
</dbReference>
<keyword evidence="6" id="KW-0472">Membrane</keyword>
<comment type="subcellular location">
    <subcellularLocation>
        <location evidence="1">Membrane</location>
        <topology evidence="1">Single-pass type I membrane protein</topology>
    </subcellularLocation>
</comment>
<accession>A0A437CJ13</accession>
<dbReference type="InterPro" id="IPR036179">
    <property type="entry name" value="Ig-like_dom_sf"/>
</dbReference>
<evidence type="ECO:0000313" key="9">
    <source>
        <dbReference type="EMBL" id="RVE62690.1"/>
    </source>
</evidence>
<evidence type="ECO:0000256" key="4">
    <source>
        <dbReference type="ARBA" id="ARBA00023157"/>
    </source>
</evidence>
<dbReference type="SUPFAM" id="SSF48726">
    <property type="entry name" value="Immunoglobulin"/>
    <property type="match status" value="1"/>
</dbReference>
<dbReference type="InterPro" id="IPR050160">
    <property type="entry name" value="MHC/Immunoglobulin"/>
</dbReference>
<name>A0A437CJ13_ORYJA</name>
<organism evidence="9 10">
    <name type="scientific">Oryzias javanicus</name>
    <name type="common">Javanese ricefish</name>
    <name type="synonym">Aplocheilus javanicus</name>
    <dbReference type="NCBI Taxonomy" id="123683"/>
    <lineage>
        <taxon>Eukaryota</taxon>
        <taxon>Metazoa</taxon>
        <taxon>Chordata</taxon>
        <taxon>Craniata</taxon>
        <taxon>Vertebrata</taxon>
        <taxon>Euteleostomi</taxon>
        <taxon>Actinopterygii</taxon>
        <taxon>Neopterygii</taxon>
        <taxon>Teleostei</taxon>
        <taxon>Neoteleostei</taxon>
        <taxon>Acanthomorphata</taxon>
        <taxon>Ovalentaria</taxon>
        <taxon>Atherinomorphae</taxon>
        <taxon>Beloniformes</taxon>
        <taxon>Adrianichthyidae</taxon>
        <taxon>Oryziinae</taxon>
        <taxon>Oryzias</taxon>
    </lineage>
</organism>
<keyword evidence="7" id="KW-0732">Signal</keyword>
<keyword evidence="5" id="KW-0325">Glycoprotein</keyword>
<dbReference type="InterPro" id="IPR014745">
    <property type="entry name" value="MHC_II_a/b_N"/>
</dbReference>
<dbReference type="SMART" id="SM00921">
    <property type="entry name" value="MHC_II_beta"/>
    <property type="match status" value="1"/>
</dbReference>
<dbReference type="InterPro" id="IPR003597">
    <property type="entry name" value="Ig_C1-set"/>
</dbReference>
<sequence>MFVLQSFLPLFLLISTTKAFYAHGAMKCQFTSSRDLVYLEQIYFNKVLMVQYNSTVGKYEGYTKKTMDFADGLSKSKHFLEQAVKNRESCQAHMDLVSDLLSHPVKPSVRLTPVERQGSSHQAMLACSAYNFYPKQIKLTWLRNGEKVINDVTSTEELPNGNWHYQIHSYLEYTPSTGEEITCMVEHASLKEPKHYNWEPTSGGQRNKIAVGTSALIFGFLVFIAGLIFYKRTPA</sequence>
<evidence type="ECO:0000313" key="10">
    <source>
        <dbReference type="Proteomes" id="UP000283210"/>
    </source>
</evidence>
<dbReference type="GO" id="GO:0006955">
    <property type="term" value="P:immune response"/>
    <property type="evidence" value="ECO:0007669"/>
    <property type="project" value="InterPro"/>
</dbReference>